<dbReference type="InterPro" id="IPR035906">
    <property type="entry name" value="MetI-like_sf"/>
</dbReference>
<feature type="transmembrane region" description="Helical" evidence="7">
    <location>
        <begin position="241"/>
        <end position="264"/>
    </location>
</feature>
<evidence type="ECO:0000256" key="7">
    <source>
        <dbReference type="RuleBase" id="RU363032"/>
    </source>
</evidence>
<feature type="transmembrane region" description="Helical" evidence="7">
    <location>
        <begin position="200"/>
        <end position="221"/>
    </location>
</feature>
<comment type="similarity">
    <text evidence="7">Belongs to the binding-protein-dependent transport system permease family.</text>
</comment>
<evidence type="ECO:0000256" key="2">
    <source>
        <dbReference type="ARBA" id="ARBA00022448"/>
    </source>
</evidence>
<keyword evidence="2 7" id="KW-0813">Transport</keyword>
<dbReference type="CDD" id="cd06261">
    <property type="entry name" value="TM_PBP2"/>
    <property type="match status" value="1"/>
</dbReference>
<gene>
    <name evidence="9" type="ORF">CES85_3349</name>
</gene>
<evidence type="ECO:0000313" key="9">
    <source>
        <dbReference type="EMBL" id="ASV87791.1"/>
    </source>
</evidence>
<evidence type="ECO:0000256" key="6">
    <source>
        <dbReference type="ARBA" id="ARBA00023136"/>
    </source>
</evidence>
<feature type="transmembrane region" description="Helical" evidence="7">
    <location>
        <begin position="27"/>
        <end position="52"/>
    </location>
</feature>
<keyword evidence="4 7" id="KW-0812">Transmembrane</keyword>
<dbReference type="GO" id="GO:0005886">
    <property type="term" value="C:plasma membrane"/>
    <property type="evidence" value="ECO:0007669"/>
    <property type="project" value="UniProtKB-SubCell"/>
</dbReference>
<evidence type="ECO:0000256" key="5">
    <source>
        <dbReference type="ARBA" id="ARBA00022989"/>
    </source>
</evidence>
<dbReference type="PROSITE" id="PS50928">
    <property type="entry name" value="ABC_TM1"/>
    <property type="match status" value="1"/>
</dbReference>
<feature type="domain" description="ABC transmembrane type-1" evidence="8">
    <location>
        <begin position="81"/>
        <end position="261"/>
    </location>
</feature>
<dbReference type="KEGG" id="och:CES85_3349"/>
<feature type="transmembrane region" description="Helical" evidence="7">
    <location>
        <begin position="64"/>
        <end position="82"/>
    </location>
</feature>
<keyword evidence="9" id="KW-0614">Plasmid</keyword>
<proteinExistence type="inferred from homology"/>
<keyword evidence="3" id="KW-1003">Cell membrane</keyword>
<feature type="transmembrane region" description="Helical" evidence="7">
    <location>
        <begin position="119"/>
        <end position="141"/>
    </location>
</feature>
<name>A0A248UN14_9HYPH</name>
<keyword evidence="6 7" id="KW-0472">Membrane</keyword>
<comment type="subcellular location">
    <subcellularLocation>
        <location evidence="1 7">Cell membrane</location>
        <topology evidence="1 7">Multi-pass membrane protein</topology>
    </subcellularLocation>
</comment>
<dbReference type="Proteomes" id="UP000215256">
    <property type="component" value="Plasmid unnamed1"/>
</dbReference>
<dbReference type="AlphaFoldDB" id="A0A248UN14"/>
<evidence type="ECO:0000256" key="1">
    <source>
        <dbReference type="ARBA" id="ARBA00004651"/>
    </source>
</evidence>
<dbReference type="EMBL" id="CP022605">
    <property type="protein sequence ID" value="ASV87791.1"/>
    <property type="molecule type" value="Genomic_DNA"/>
</dbReference>
<evidence type="ECO:0000256" key="3">
    <source>
        <dbReference type="ARBA" id="ARBA00022475"/>
    </source>
</evidence>
<reference evidence="9 10" key="1">
    <citation type="submission" date="2017-07" db="EMBL/GenBank/DDBJ databases">
        <title>Phylogenetic study on the rhizospheric bacterium Ochrobactrum sp. A44.</title>
        <authorList>
            <person name="Krzyzanowska D.M."/>
            <person name="Ossowicki A."/>
            <person name="Rajewska M."/>
            <person name="Maciag T."/>
            <person name="Kaczynski Z."/>
            <person name="Czerwicka M."/>
            <person name="Jafra S."/>
        </authorList>
    </citation>
    <scope>NUCLEOTIDE SEQUENCE [LARGE SCALE GENOMIC DNA]</scope>
    <source>
        <strain evidence="9 10">A44</strain>
        <plasmid evidence="9 10">unnamed1</plasmid>
    </source>
</reference>
<evidence type="ECO:0000313" key="10">
    <source>
        <dbReference type="Proteomes" id="UP000215256"/>
    </source>
</evidence>
<dbReference type="SUPFAM" id="SSF161098">
    <property type="entry name" value="MetI-like"/>
    <property type="match status" value="1"/>
</dbReference>
<sequence length="278" mass="29804">MENNATNVASTVWKEKDALIDRIPRPVAIFALGLSIVGIWHLVTLSGWLSIIILPTPWMVFDQIITVGLNIVTGGYMLKALWVTTQEVLAAFVIASAIGIVLGIIVGETKFGALAVMPYLVAIDTMPKIAFAPLFVAWMGFGLSSKIALAVFVSVFPVIVGTASGLQAADEDSRQLYRIMRASRWQTLIGLKFPTGLPQIFTGLKIAALSVMAGAITAEFLGGGKGFGELIRVAASQLDTARVFALIIYLSLVGLAMFGIVAMAERKIIFWKSRSAGE</sequence>
<evidence type="ECO:0000259" key="8">
    <source>
        <dbReference type="PROSITE" id="PS50928"/>
    </source>
</evidence>
<keyword evidence="5 7" id="KW-1133">Transmembrane helix</keyword>
<dbReference type="PANTHER" id="PTHR30151">
    <property type="entry name" value="ALKANE SULFONATE ABC TRANSPORTER-RELATED, MEMBRANE SUBUNIT"/>
    <property type="match status" value="1"/>
</dbReference>
<dbReference type="Gene3D" id="1.10.3720.10">
    <property type="entry name" value="MetI-like"/>
    <property type="match status" value="1"/>
</dbReference>
<geneLocation type="plasmid" evidence="9 10">
    <name>unnamed1</name>
</geneLocation>
<dbReference type="Pfam" id="PF00528">
    <property type="entry name" value="BPD_transp_1"/>
    <property type="match status" value="1"/>
</dbReference>
<dbReference type="OrthoDB" id="9792509at2"/>
<feature type="transmembrane region" description="Helical" evidence="7">
    <location>
        <begin position="147"/>
        <end position="169"/>
    </location>
</feature>
<organism evidence="9 10">
    <name type="scientific">Ochrobactrum quorumnocens</name>
    <dbReference type="NCBI Taxonomy" id="271865"/>
    <lineage>
        <taxon>Bacteria</taxon>
        <taxon>Pseudomonadati</taxon>
        <taxon>Pseudomonadota</taxon>
        <taxon>Alphaproteobacteria</taxon>
        <taxon>Hyphomicrobiales</taxon>
        <taxon>Brucellaceae</taxon>
        <taxon>Brucella/Ochrobactrum group</taxon>
        <taxon>Ochrobactrum</taxon>
    </lineage>
</organism>
<accession>A0A248UN14</accession>
<dbReference type="RefSeq" id="WP_095448480.1">
    <property type="nucleotide sequence ID" value="NZ_CP022605.1"/>
</dbReference>
<dbReference type="InterPro" id="IPR000515">
    <property type="entry name" value="MetI-like"/>
</dbReference>
<feature type="transmembrane region" description="Helical" evidence="7">
    <location>
        <begin position="88"/>
        <end position="107"/>
    </location>
</feature>
<dbReference type="GO" id="GO:0055085">
    <property type="term" value="P:transmembrane transport"/>
    <property type="evidence" value="ECO:0007669"/>
    <property type="project" value="InterPro"/>
</dbReference>
<protein>
    <submittedName>
        <fullName evidence="9">Binding-protein-dependent transport system inner membrane component family protein</fullName>
    </submittedName>
</protein>
<dbReference type="PANTHER" id="PTHR30151:SF20">
    <property type="entry name" value="ABC TRANSPORTER PERMEASE PROTEIN HI_0355-RELATED"/>
    <property type="match status" value="1"/>
</dbReference>
<evidence type="ECO:0000256" key="4">
    <source>
        <dbReference type="ARBA" id="ARBA00022692"/>
    </source>
</evidence>